<feature type="transmembrane region" description="Helical" evidence="1">
    <location>
        <begin position="169"/>
        <end position="189"/>
    </location>
</feature>
<organism evidence="2 3">
    <name type="scientific">Candidatus Eisenbergiella intestinigallinarum</name>
    <dbReference type="NCBI Taxonomy" id="2838549"/>
    <lineage>
        <taxon>Bacteria</taxon>
        <taxon>Bacillati</taxon>
        <taxon>Bacillota</taxon>
        <taxon>Clostridia</taxon>
        <taxon>Lachnospirales</taxon>
        <taxon>Lachnospiraceae</taxon>
        <taxon>Eisenbergiella</taxon>
    </lineage>
</organism>
<name>A0A9D2TRT8_9FIRM</name>
<reference evidence="2" key="1">
    <citation type="journal article" date="2021" name="PeerJ">
        <title>Extensive microbial diversity within the chicken gut microbiome revealed by metagenomics and culture.</title>
        <authorList>
            <person name="Gilroy R."/>
            <person name="Ravi A."/>
            <person name="Getino M."/>
            <person name="Pursley I."/>
            <person name="Horton D.L."/>
            <person name="Alikhan N.F."/>
            <person name="Baker D."/>
            <person name="Gharbi K."/>
            <person name="Hall N."/>
            <person name="Watson M."/>
            <person name="Adriaenssens E.M."/>
            <person name="Foster-Nyarko E."/>
            <person name="Jarju S."/>
            <person name="Secka A."/>
            <person name="Antonio M."/>
            <person name="Oren A."/>
            <person name="Chaudhuri R.R."/>
            <person name="La Ragione R."/>
            <person name="Hildebrand F."/>
            <person name="Pallen M.J."/>
        </authorList>
    </citation>
    <scope>NUCLEOTIDE SEQUENCE</scope>
    <source>
        <strain evidence="2">ChiBcec1-1630</strain>
    </source>
</reference>
<feature type="transmembrane region" description="Helical" evidence="1">
    <location>
        <begin position="126"/>
        <end position="149"/>
    </location>
</feature>
<sequence>MLLTGVLISTIEWFGREDSFPVRAAMRTAHGINAARCPLPAGCPLVQARRASSGRIAQKDRRKGFFLLGGLFGVQLLYYVLPFSRHLSGDLVTGVIPNLDVNEYGFAFIALGVLMYFLWEKKELFTVVYLIFCVWQFSAEGASGAQWLMAAALPLMLRYNDQKGPGLKYFFYFFYPAHTFLLFWLANFVF</sequence>
<proteinExistence type="predicted"/>
<keyword evidence="1" id="KW-1133">Transmembrane helix</keyword>
<feature type="transmembrane region" description="Helical" evidence="1">
    <location>
        <begin position="101"/>
        <end position="119"/>
    </location>
</feature>
<keyword evidence="1" id="KW-0812">Transmembrane</keyword>
<evidence type="ECO:0000313" key="2">
    <source>
        <dbReference type="EMBL" id="HJC87208.1"/>
    </source>
</evidence>
<dbReference type="InterPro" id="IPR008875">
    <property type="entry name" value="TraX"/>
</dbReference>
<accession>A0A9D2TRT8</accession>
<evidence type="ECO:0000256" key="1">
    <source>
        <dbReference type="SAM" id="Phobius"/>
    </source>
</evidence>
<protein>
    <submittedName>
        <fullName evidence="2">Conjugal transfer protein TraX</fullName>
    </submittedName>
</protein>
<keyword evidence="1" id="KW-0472">Membrane</keyword>
<dbReference type="Proteomes" id="UP000823922">
    <property type="component" value="Unassembled WGS sequence"/>
</dbReference>
<evidence type="ECO:0000313" key="3">
    <source>
        <dbReference type="Proteomes" id="UP000823922"/>
    </source>
</evidence>
<dbReference type="AlphaFoldDB" id="A0A9D2TRT8"/>
<dbReference type="EMBL" id="DWVS01000103">
    <property type="protein sequence ID" value="HJC87208.1"/>
    <property type="molecule type" value="Genomic_DNA"/>
</dbReference>
<dbReference type="Pfam" id="PF05857">
    <property type="entry name" value="TraX"/>
    <property type="match status" value="1"/>
</dbReference>
<reference evidence="2" key="2">
    <citation type="submission" date="2021-04" db="EMBL/GenBank/DDBJ databases">
        <authorList>
            <person name="Gilroy R."/>
        </authorList>
    </citation>
    <scope>NUCLEOTIDE SEQUENCE</scope>
    <source>
        <strain evidence="2">ChiBcec1-1630</strain>
    </source>
</reference>
<gene>
    <name evidence="2" type="ORF">H9926_04235</name>
</gene>
<feature type="transmembrane region" description="Helical" evidence="1">
    <location>
        <begin position="64"/>
        <end position="81"/>
    </location>
</feature>
<comment type="caution">
    <text evidence="2">The sequence shown here is derived from an EMBL/GenBank/DDBJ whole genome shotgun (WGS) entry which is preliminary data.</text>
</comment>